<protein>
    <recommendedName>
        <fullName evidence="4">DinB family protein</fullName>
    </recommendedName>
</protein>
<comment type="caution">
    <text evidence="2">The sequence shown here is derived from an EMBL/GenBank/DDBJ whole genome shotgun (WGS) entry which is preliminary data.</text>
</comment>
<evidence type="ECO:0008006" key="4">
    <source>
        <dbReference type="Google" id="ProtNLM"/>
    </source>
</evidence>
<dbReference type="Pfam" id="PF04978">
    <property type="entry name" value="MST"/>
    <property type="match status" value="1"/>
</dbReference>
<dbReference type="InterPro" id="IPR007061">
    <property type="entry name" value="MST-like"/>
</dbReference>
<dbReference type="InterPro" id="IPR034660">
    <property type="entry name" value="DinB/YfiT-like"/>
</dbReference>
<dbReference type="Gene3D" id="1.20.120.450">
    <property type="entry name" value="dinb family like domain"/>
    <property type="match status" value="1"/>
</dbReference>
<evidence type="ECO:0000256" key="1">
    <source>
        <dbReference type="SAM" id="MobiDB-lite"/>
    </source>
</evidence>
<evidence type="ECO:0000313" key="2">
    <source>
        <dbReference type="EMBL" id="GGO45818.1"/>
    </source>
</evidence>
<dbReference type="Proteomes" id="UP000656881">
    <property type="component" value="Unassembled WGS sequence"/>
</dbReference>
<dbReference type="EMBL" id="BMNG01000007">
    <property type="protein sequence ID" value="GGO45818.1"/>
    <property type="molecule type" value="Genomic_DNA"/>
</dbReference>
<keyword evidence="3" id="KW-1185">Reference proteome</keyword>
<dbReference type="SUPFAM" id="SSF109854">
    <property type="entry name" value="DinB/YfiT-like putative metalloenzymes"/>
    <property type="match status" value="1"/>
</dbReference>
<sequence length="182" mass="20374">MTDSAAPKHYAPRWSDDTRVPPPYVGGERETLVAVLDWHRATFELKCAGLLPEQLSARAVPPSGLSLHGMVRHLAGAERWWFRIQFADESVPMLYYSDDDPDQDFDSLDGDIDEAFAVWRTECERSRQITAAAASLDETGIRKSTGEPISLRRILVDMIAEYARHNGHADLLRECIDGSTGM</sequence>
<proteinExistence type="predicted"/>
<name>A0ABQ2M1Q7_9ACTN</name>
<organism evidence="2 3">
    <name type="scientific">Streptomyces lasiicapitis</name>
    <dbReference type="NCBI Taxonomy" id="1923961"/>
    <lineage>
        <taxon>Bacteria</taxon>
        <taxon>Bacillati</taxon>
        <taxon>Actinomycetota</taxon>
        <taxon>Actinomycetes</taxon>
        <taxon>Kitasatosporales</taxon>
        <taxon>Streptomycetaceae</taxon>
        <taxon>Streptomyces</taxon>
    </lineage>
</organism>
<dbReference type="RefSeq" id="WP_189174662.1">
    <property type="nucleotide sequence ID" value="NZ_BMNG01000007.1"/>
</dbReference>
<evidence type="ECO:0000313" key="3">
    <source>
        <dbReference type="Proteomes" id="UP000656881"/>
    </source>
</evidence>
<feature type="region of interest" description="Disordered" evidence="1">
    <location>
        <begin position="1"/>
        <end position="22"/>
    </location>
</feature>
<accession>A0ABQ2M1Q7</accession>
<gene>
    <name evidence="2" type="ORF">GCM10012286_35240</name>
</gene>
<reference evidence="3" key="1">
    <citation type="journal article" date="2019" name="Int. J. Syst. Evol. Microbiol.">
        <title>The Global Catalogue of Microorganisms (GCM) 10K type strain sequencing project: providing services to taxonomists for standard genome sequencing and annotation.</title>
        <authorList>
            <consortium name="The Broad Institute Genomics Platform"/>
            <consortium name="The Broad Institute Genome Sequencing Center for Infectious Disease"/>
            <person name="Wu L."/>
            <person name="Ma J."/>
        </authorList>
    </citation>
    <scope>NUCLEOTIDE SEQUENCE [LARGE SCALE GENOMIC DNA]</scope>
    <source>
        <strain evidence="3">CGMCC 4.7349</strain>
    </source>
</reference>